<protein>
    <submittedName>
        <fullName evidence="1">Uncharacterized protein</fullName>
    </submittedName>
</protein>
<dbReference type="EMBL" id="CM020620">
    <property type="protein sequence ID" value="KAK1867496.1"/>
    <property type="molecule type" value="Genomic_DNA"/>
</dbReference>
<organism evidence="1 2">
    <name type="scientific">Pyropia yezoensis</name>
    <name type="common">Susabi-nori</name>
    <name type="synonym">Porphyra yezoensis</name>
    <dbReference type="NCBI Taxonomy" id="2788"/>
    <lineage>
        <taxon>Eukaryota</taxon>
        <taxon>Rhodophyta</taxon>
        <taxon>Bangiophyceae</taxon>
        <taxon>Bangiales</taxon>
        <taxon>Bangiaceae</taxon>
        <taxon>Pyropia</taxon>
    </lineage>
</organism>
<comment type="caution">
    <text evidence="1">The sequence shown here is derived from an EMBL/GenBank/DDBJ whole genome shotgun (WGS) entry which is preliminary data.</text>
</comment>
<gene>
    <name evidence="1" type="ORF">I4F81_010003</name>
</gene>
<sequence length="150" mass="15672">MRDVAKAAGAAHAVDAQTTCGGDRPAAAPAAQRQSARHIAHLVAHRKGAHQVVHIDSGGHDHGRPQATVSAASQHLERRHRQLPQRGRSRVGQRVRIGDASHLRRRAPMPRRAARRRGRRRAGWGHEGQAATASVCPPAGAGGGGAAAAG</sequence>
<evidence type="ECO:0000313" key="2">
    <source>
        <dbReference type="Proteomes" id="UP000798662"/>
    </source>
</evidence>
<accession>A0ACC3CB54</accession>
<name>A0ACC3CB54_PYRYE</name>
<reference evidence="1" key="1">
    <citation type="submission" date="2019-11" db="EMBL/GenBank/DDBJ databases">
        <title>Nori genome reveals adaptations in red seaweeds to the harsh intertidal environment.</title>
        <authorList>
            <person name="Wang D."/>
            <person name="Mao Y."/>
        </authorList>
    </citation>
    <scope>NUCLEOTIDE SEQUENCE</scope>
    <source>
        <tissue evidence="1">Gametophyte</tissue>
    </source>
</reference>
<proteinExistence type="predicted"/>
<keyword evidence="2" id="KW-1185">Reference proteome</keyword>
<evidence type="ECO:0000313" key="1">
    <source>
        <dbReference type="EMBL" id="KAK1867496.1"/>
    </source>
</evidence>
<dbReference type="Proteomes" id="UP000798662">
    <property type="component" value="Chromosome 3"/>
</dbReference>